<gene>
    <name evidence="1" type="ORF">K1T71_006589</name>
</gene>
<keyword evidence="2" id="KW-1185">Reference proteome</keyword>
<sequence length="270" mass="29919">MLCTVLIVFLAANILQVLSEKSVDCYCGRPSDAIVSMRIVGGRRAEPHSFPWTVAILKNDRMHCGGAVITTKHILSAGHCFKWDNIRNMEVLLGLDNIDDRRAVTRRNISRAVIHEQFTTTAVRDENDIAIATMDIPVRFSDTVLPICLPQPGKICNFSHMSFLHSHSCECIKSELDLFALPSTQTSIESGLWIHYKPISSLADDGPIEFQGDSGGPLVVFEPEGRYVQAGVVSWGIGCANPIYPGVYTKVSNYIDWIHRQTEEGQTCAN</sequence>
<organism evidence="1 2">
    <name type="scientific">Dendrolimus kikuchii</name>
    <dbReference type="NCBI Taxonomy" id="765133"/>
    <lineage>
        <taxon>Eukaryota</taxon>
        <taxon>Metazoa</taxon>
        <taxon>Ecdysozoa</taxon>
        <taxon>Arthropoda</taxon>
        <taxon>Hexapoda</taxon>
        <taxon>Insecta</taxon>
        <taxon>Pterygota</taxon>
        <taxon>Neoptera</taxon>
        <taxon>Endopterygota</taxon>
        <taxon>Lepidoptera</taxon>
        <taxon>Glossata</taxon>
        <taxon>Ditrysia</taxon>
        <taxon>Bombycoidea</taxon>
        <taxon>Lasiocampidae</taxon>
        <taxon>Dendrolimus</taxon>
    </lineage>
</organism>
<protein>
    <submittedName>
        <fullName evidence="1">Uncharacterized protein</fullName>
    </submittedName>
</protein>
<name>A0ACC1D1J0_9NEOP</name>
<dbReference type="Proteomes" id="UP000824533">
    <property type="component" value="Linkage Group LG11"/>
</dbReference>
<evidence type="ECO:0000313" key="2">
    <source>
        <dbReference type="Proteomes" id="UP000824533"/>
    </source>
</evidence>
<proteinExistence type="predicted"/>
<accession>A0ACC1D1J0</accession>
<reference evidence="1 2" key="1">
    <citation type="journal article" date="2021" name="Front. Genet.">
        <title>Chromosome-Level Genome Assembly Reveals Significant Gene Expansion in the Toll and IMD Signaling Pathways of Dendrolimus kikuchii.</title>
        <authorList>
            <person name="Zhou J."/>
            <person name="Wu P."/>
            <person name="Xiong Z."/>
            <person name="Liu N."/>
            <person name="Zhao N."/>
            <person name="Ji M."/>
            <person name="Qiu Y."/>
            <person name="Yang B."/>
        </authorList>
    </citation>
    <scope>NUCLEOTIDE SEQUENCE [LARGE SCALE GENOMIC DNA]</scope>
    <source>
        <strain evidence="1">Ann1</strain>
    </source>
</reference>
<dbReference type="EMBL" id="CM034397">
    <property type="protein sequence ID" value="KAJ0177716.1"/>
    <property type="molecule type" value="Genomic_DNA"/>
</dbReference>
<evidence type="ECO:0000313" key="1">
    <source>
        <dbReference type="EMBL" id="KAJ0177716.1"/>
    </source>
</evidence>
<comment type="caution">
    <text evidence="1">The sequence shown here is derived from an EMBL/GenBank/DDBJ whole genome shotgun (WGS) entry which is preliminary data.</text>
</comment>